<comment type="similarity">
    <text evidence="2">Belongs to the Integrator subunit 2 family.</text>
</comment>
<evidence type="ECO:0000256" key="3">
    <source>
        <dbReference type="ARBA" id="ARBA00023242"/>
    </source>
</evidence>
<dbReference type="InterPro" id="IPR029321">
    <property type="entry name" value="INTS2"/>
</dbReference>
<feature type="coiled-coil region" evidence="4">
    <location>
        <begin position="445"/>
        <end position="479"/>
    </location>
</feature>
<comment type="subcellular location">
    <subcellularLocation>
        <location evidence="1">Nucleus</location>
    </subcellularLocation>
</comment>
<name>A0AA88XWI4_PINIB</name>
<dbReference type="InterPro" id="IPR026236">
    <property type="entry name" value="Int2_metazoa"/>
</dbReference>
<evidence type="ECO:0000313" key="6">
    <source>
        <dbReference type="Proteomes" id="UP001186944"/>
    </source>
</evidence>
<dbReference type="AlphaFoldDB" id="A0AA88XWI4"/>
<dbReference type="Proteomes" id="UP001186944">
    <property type="component" value="Unassembled WGS sequence"/>
</dbReference>
<keyword evidence="4" id="KW-0175">Coiled coil</keyword>
<dbReference type="GO" id="GO:0034472">
    <property type="term" value="P:snRNA 3'-end processing"/>
    <property type="evidence" value="ECO:0007669"/>
    <property type="project" value="TreeGrafter"/>
</dbReference>
<proteinExistence type="inferred from homology"/>
<gene>
    <name evidence="5" type="ORF">FSP39_013249</name>
</gene>
<dbReference type="Pfam" id="PF14750">
    <property type="entry name" value="INTS2"/>
    <property type="match status" value="1"/>
</dbReference>
<keyword evidence="3" id="KW-0539">Nucleus</keyword>
<dbReference type="PANTHER" id="PTHR28608:SF1">
    <property type="entry name" value="INTEGRATOR COMPLEX SUBUNIT 2"/>
    <property type="match status" value="1"/>
</dbReference>
<comment type="caution">
    <text evidence="5">The sequence shown here is derived from an EMBL/GenBank/DDBJ whole genome shotgun (WGS) entry which is preliminary data.</text>
</comment>
<protein>
    <recommendedName>
        <fullName evidence="7">Integrator complex subunit 2</fullName>
    </recommendedName>
</protein>
<sequence length="734" mass="83550">MLFLIAIHLHSNNMSAIADLVSSTLGMKSGIKANALSRLRAIFTQEIFTEQVITSHAVKVPVTDNLNATMTGYLPINSIYQLLKSRSFSKHKVPIKDWIYNQICHCSCPLHPLVPSLIEVYVSSVVLKSSKTDHLNEPITDMEILNIYKDSVFHWTKKDDSKGSRMDPARKENNLAPHLVMLYYVMLYEDTVINNMKTIVMANRDPKHNLTSTPPQTPKSYPDSLLAQIPINYLLKKAQEEQPQYAGLFSPLLRLLVTHYPHLCAIEDWLEESYVTGVTQADNTQYSDTECTVETFRDALGQMVSCPGRMMTQLHSMLALPVQELLPFSDIIMEALPLMIREEVPRRIKDLIKRIWFLLHSVTPRSLRLGTVNSLRNTETSLYTVAPYTENDVTVDPLIVLRCDDRVFRCAPLLEVVLRVLAAYMQACKVYLHNHMQKNPILEQAQNEQERRDLKKIEQNQAEQDRRDLKNALVATQESAIIQILLECCLPRGKEKEDDSLLSDRREVQCIICTFIHQMFISDPNLAKLVHFQGYPEELLPITTARIPSIHICLDFIPEILSQPQLEKQIFAIKMMSYLCCQFALPKSLSVAKLSVNVMFTMLGVLEKPDRVNFFMETIPCLVRVCQAFPPLCEDVTSLLHQVGRVCTSHVAESSNLLQYDNRETDITDSDLVLGSKFNEKSSKLSKVESAVKNLSVGKKNSELSSKYRILYGLVQKTFGEIVKESLVTKNIYL</sequence>
<evidence type="ECO:0000256" key="4">
    <source>
        <dbReference type="SAM" id="Coils"/>
    </source>
</evidence>
<dbReference type="PANTHER" id="PTHR28608">
    <property type="entry name" value="INTEGRATOR COMPLEX SUBUNIT 2"/>
    <property type="match status" value="1"/>
</dbReference>
<accession>A0AA88XWI4</accession>
<keyword evidence="6" id="KW-1185">Reference proteome</keyword>
<dbReference type="PRINTS" id="PR02105">
    <property type="entry name" value="INTSUBUNIT2"/>
</dbReference>
<evidence type="ECO:0008006" key="7">
    <source>
        <dbReference type="Google" id="ProtNLM"/>
    </source>
</evidence>
<evidence type="ECO:0000256" key="2">
    <source>
        <dbReference type="ARBA" id="ARBA00006705"/>
    </source>
</evidence>
<organism evidence="5 6">
    <name type="scientific">Pinctada imbricata</name>
    <name type="common">Atlantic pearl-oyster</name>
    <name type="synonym">Pinctada martensii</name>
    <dbReference type="NCBI Taxonomy" id="66713"/>
    <lineage>
        <taxon>Eukaryota</taxon>
        <taxon>Metazoa</taxon>
        <taxon>Spiralia</taxon>
        <taxon>Lophotrochozoa</taxon>
        <taxon>Mollusca</taxon>
        <taxon>Bivalvia</taxon>
        <taxon>Autobranchia</taxon>
        <taxon>Pteriomorphia</taxon>
        <taxon>Pterioida</taxon>
        <taxon>Pterioidea</taxon>
        <taxon>Pteriidae</taxon>
        <taxon>Pinctada</taxon>
    </lineage>
</organism>
<evidence type="ECO:0000313" key="5">
    <source>
        <dbReference type="EMBL" id="KAK3084417.1"/>
    </source>
</evidence>
<evidence type="ECO:0000256" key="1">
    <source>
        <dbReference type="ARBA" id="ARBA00004123"/>
    </source>
</evidence>
<reference evidence="5" key="1">
    <citation type="submission" date="2019-08" db="EMBL/GenBank/DDBJ databases">
        <title>The improved chromosome-level genome for the pearl oyster Pinctada fucata martensii using PacBio sequencing and Hi-C.</title>
        <authorList>
            <person name="Zheng Z."/>
        </authorList>
    </citation>
    <scope>NUCLEOTIDE SEQUENCE</scope>
    <source>
        <strain evidence="5">ZZ-2019</strain>
        <tissue evidence="5">Adductor muscle</tissue>
    </source>
</reference>
<dbReference type="EMBL" id="VSWD01000013">
    <property type="protein sequence ID" value="KAK3084417.1"/>
    <property type="molecule type" value="Genomic_DNA"/>
</dbReference>
<dbReference type="GO" id="GO:0032039">
    <property type="term" value="C:integrator complex"/>
    <property type="evidence" value="ECO:0007669"/>
    <property type="project" value="InterPro"/>
</dbReference>